<dbReference type="SMART" id="SM00353">
    <property type="entry name" value="HLH"/>
    <property type="match status" value="1"/>
</dbReference>
<comment type="caution">
    <text evidence="10">The sequence shown here is derived from an EMBL/GenBank/DDBJ whole genome shotgun (WGS) entry which is preliminary data.</text>
</comment>
<evidence type="ECO:0000313" key="10">
    <source>
        <dbReference type="EMBL" id="KAK9401625.1"/>
    </source>
</evidence>
<proteinExistence type="predicted"/>
<evidence type="ECO:0000256" key="2">
    <source>
        <dbReference type="ARBA" id="ARBA00004496"/>
    </source>
</evidence>
<protein>
    <recommendedName>
        <fullName evidence="7">Protein atonal homolog 8</fullName>
    </recommendedName>
</protein>
<dbReference type="PANTHER" id="PTHR19290:SF102">
    <property type="entry name" value="TRANSCRIPTION FACTOR ATOH8"/>
    <property type="match status" value="1"/>
</dbReference>
<gene>
    <name evidence="10" type="ORF">NXF25_009981</name>
</gene>
<dbReference type="Proteomes" id="UP001474421">
    <property type="component" value="Unassembled WGS sequence"/>
</dbReference>
<dbReference type="Gene3D" id="4.10.280.10">
    <property type="entry name" value="Helix-loop-helix DNA-binding domain"/>
    <property type="match status" value="1"/>
</dbReference>
<feature type="region of interest" description="Disordered" evidence="8">
    <location>
        <begin position="1"/>
        <end position="108"/>
    </location>
</feature>
<accession>A0AAW1BIN1</accession>
<dbReference type="PANTHER" id="PTHR19290">
    <property type="entry name" value="BASIC HELIX-LOOP-HELIX PROTEIN NEUROGENIN-RELATED"/>
    <property type="match status" value="1"/>
</dbReference>
<organism evidence="10 11">
    <name type="scientific">Crotalus adamanteus</name>
    <name type="common">Eastern diamondback rattlesnake</name>
    <dbReference type="NCBI Taxonomy" id="8729"/>
    <lineage>
        <taxon>Eukaryota</taxon>
        <taxon>Metazoa</taxon>
        <taxon>Chordata</taxon>
        <taxon>Craniata</taxon>
        <taxon>Vertebrata</taxon>
        <taxon>Euteleostomi</taxon>
        <taxon>Lepidosauria</taxon>
        <taxon>Squamata</taxon>
        <taxon>Bifurcata</taxon>
        <taxon>Unidentata</taxon>
        <taxon>Episquamata</taxon>
        <taxon>Toxicofera</taxon>
        <taxon>Serpentes</taxon>
        <taxon>Colubroidea</taxon>
        <taxon>Viperidae</taxon>
        <taxon>Crotalinae</taxon>
        <taxon>Crotalus</taxon>
    </lineage>
</organism>
<dbReference type="GO" id="GO:0070888">
    <property type="term" value="F:E-box binding"/>
    <property type="evidence" value="ECO:0007669"/>
    <property type="project" value="TreeGrafter"/>
</dbReference>
<comment type="subcellular location">
    <subcellularLocation>
        <location evidence="2">Cytoplasm</location>
    </subcellularLocation>
    <subcellularLocation>
        <location evidence="1">Nucleus speckle</location>
    </subcellularLocation>
</comment>
<dbReference type="SUPFAM" id="SSF47459">
    <property type="entry name" value="HLH, helix-loop-helix DNA-binding domain"/>
    <property type="match status" value="1"/>
</dbReference>
<dbReference type="InterPro" id="IPR050359">
    <property type="entry name" value="bHLH_transcription_factors"/>
</dbReference>
<evidence type="ECO:0000313" key="11">
    <source>
        <dbReference type="Proteomes" id="UP001474421"/>
    </source>
</evidence>
<dbReference type="GO" id="GO:0048646">
    <property type="term" value="P:anatomical structure formation involved in morphogenesis"/>
    <property type="evidence" value="ECO:0007669"/>
    <property type="project" value="UniProtKB-ARBA"/>
</dbReference>
<feature type="region of interest" description="Disordered" evidence="8">
    <location>
        <begin position="129"/>
        <end position="248"/>
    </location>
</feature>
<evidence type="ECO:0000259" key="9">
    <source>
        <dbReference type="PROSITE" id="PS50888"/>
    </source>
</evidence>
<name>A0AAW1BIN1_CROAD</name>
<dbReference type="AlphaFoldDB" id="A0AAW1BIN1"/>
<dbReference type="GO" id="GO:0016607">
    <property type="term" value="C:nuclear speck"/>
    <property type="evidence" value="ECO:0007669"/>
    <property type="project" value="UniProtKB-SubCell"/>
</dbReference>
<keyword evidence="6" id="KW-0539">Nucleus</keyword>
<keyword evidence="3" id="KW-0805">Transcription regulation</keyword>
<dbReference type="GO" id="GO:0005737">
    <property type="term" value="C:cytoplasm"/>
    <property type="evidence" value="ECO:0007669"/>
    <property type="project" value="UniProtKB-SubCell"/>
</dbReference>
<feature type="domain" description="BHLH" evidence="9">
    <location>
        <begin position="255"/>
        <end position="305"/>
    </location>
</feature>
<dbReference type="FunFam" id="4.10.280.10:FF:000052">
    <property type="entry name" value="Protein atonal homolog 8"/>
    <property type="match status" value="1"/>
</dbReference>
<dbReference type="PROSITE" id="PS50888">
    <property type="entry name" value="BHLH"/>
    <property type="match status" value="1"/>
</dbReference>
<dbReference type="GO" id="GO:0003700">
    <property type="term" value="F:DNA-binding transcription factor activity"/>
    <property type="evidence" value="ECO:0007669"/>
    <property type="project" value="TreeGrafter"/>
</dbReference>
<evidence type="ECO:0000256" key="5">
    <source>
        <dbReference type="ARBA" id="ARBA00023163"/>
    </source>
</evidence>
<evidence type="ECO:0000256" key="6">
    <source>
        <dbReference type="ARBA" id="ARBA00023242"/>
    </source>
</evidence>
<evidence type="ECO:0000256" key="8">
    <source>
        <dbReference type="SAM" id="MobiDB-lite"/>
    </source>
</evidence>
<keyword evidence="4" id="KW-0238">DNA-binding</keyword>
<dbReference type="GO" id="GO:0046983">
    <property type="term" value="F:protein dimerization activity"/>
    <property type="evidence" value="ECO:0007669"/>
    <property type="project" value="InterPro"/>
</dbReference>
<dbReference type="EMBL" id="JAOTOJ010000004">
    <property type="protein sequence ID" value="KAK9401625.1"/>
    <property type="molecule type" value="Genomic_DNA"/>
</dbReference>
<evidence type="ECO:0000256" key="1">
    <source>
        <dbReference type="ARBA" id="ARBA00004324"/>
    </source>
</evidence>
<evidence type="ECO:0000256" key="3">
    <source>
        <dbReference type="ARBA" id="ARBA00023015"/>
    </source>
</evidence>
<sequence length="305" mass="31774">MGAARLMAQPGETRTGGAVGGGGSTQQLRKGFRRSAFPADRAPPGFRGGTDSLPRPPVRASGAWREASGGSCSSAKAPPKQQPPPPGGGRRRVRVCPSPASPAPGMKNLQLMEAEARWKRFCLKELRGIQKLKRRSRPGLRGGGPPGVSEHVRPAGAARPPGFGEARALPGGEGAFPALRCPGPPFPEEEEEEEAPSGGPPESILPPLPCRVLYGGPDGHPGGSASPRRRPSDPAGGGGGGGSGAGPEMKALQQTRRLLANARERTRVHTISAAFEALRKQVPCYSYGQKLSKLAILRIACRRAV</sequence>
<keyword evidence="5" id="KW-0804">Transcription</keyword>
<dbReference type="GO" id="GO:0045944">
    <property type="term" value="P:positive regulation of transcription by RNA polymerase II"/>
    <property type="evidence" value="ECO:0007669"/>
    <property type="project" value="TreeGrafter"/>
</dbReference>
<feature type="compositionally biased region" description="Gly residues" evidence="8">
    <location>
        <begin position="235"/>
        <end position="245"/>
    </location>
</feature>
<dbReference type="InterPro" id="IPR011598">
    <property type="entry name" value="bHLH_dom"/>
</dbReference>
<keyword evidence="11" id="KW-1185">Reference proteome</keyword>
<dbReference type="InterPro" id="IPR036638">
    <property type="entry name" value="HLH_DNA-bd_sf"/>
</dbReference>
<evidence type="ECO:0000256" key="7">
    <source>
        <dbReference type="ARBA" id="ARBA00076520"/>
    </source>
</evidence>
<reference evidence="10 11" key="1">
    <citation type="journal article" date="2024" name="Proc. Natl. Acad. Sci. U.S.A.">
        <title>The genetic regulatory architecture and epigenomic basis for age-related changes in rattlesnake venom.</title>
        <authorList>
            <person name="Hogan M.P."/>
            <person name="Holding M.L."/>
            <person name="Nystrom G.S."/>
            <person name="Colston T.J."/>
            <person name="Bartlett D.A."/>
            <person name="Mason A.J."/>
            <person name="Ellsworth S.A."/>
            <person name="Rautsaw R.M."/>
            <person name="Lawrence K.C."/>
            <person name="Strickland J.L."/>
            <person name="He B."/>
            <person name="Fraser P."/>
            <person name="Margres M.J."/>
            <person name="Gilbert D.M."/>
            <person name="Gibbs H.L."/>
            <person name="Parkinson C.L."/>
            <person name="Rokyta D.R."/>
        </authorList>
    </citation>
    <scope>NUCLEOTIDE SEQUENCE [LARGE SCALE GENOMIC DNA]</scope>
    <source>
        <strain evidence="10">DRR0105</strain>
    </source>
</reference>
<evidence type="ECO:0000256" key="4">
    <source>
        <dbReference type="ARBA" id="ARBA00023125"/>
    </source>
</evidence>
<dbReference type="Pfam" id="PF00010">
    <property type="entry name" value="HLH"/>
    <property type="match status" value="1"/>
</dbReference>